<dbReference type="EMBL" id="CAOQHR010000010">
    <property type="protein sequence ID" value="CAI6340199.1"/>
    <property type="molecule type" value="Genomic_DNA"/>
</dbReference>
<feature type="compositionally biased region" description="Polar residues" evidence="1">
    <location>
        <begin position="48"/>
        <end position="58"/>
    </location>
</feature>
<evidence type="ECO:0000313" key="3">
    <source>
        <dbReference type="EMBL" id="CAI6340199.1"/>
    </source>
</evidence>
<feature type="transmembrane region" description="Helical" evidence="2">
    <location>
        <begin position="284"/>
        <end position="304"/>
    </location>
</feature>
<keyword evidence="2" id="KW-0472">Membrane</keyword>
<dbReference type="AlphaFoldDB" id="A0A9W4URP2"/>
<evidence type="ECO:0000256" key="1">
    <source>
        <dbReference type="SAM" id="MobiDB-lite"/>
    </source>
</evidence>
<keyword evidence="2" id="KW-1133">Transmembrane helix</keyword>
<accession>A0A9W4URP2</accession>
<comment type="caution">
    <text evidence="3">The sequence shown here is derived from an EMBL/GenBank/DDBJ whole genome shotgun (WGS) entry which is preliminary data.</text>
</comment>
<dbReference type="OrthoDB" id="203796at2759"/>
<feature type="region of interest" description="Disordered" evidence="1">
    <location>
        <begin position="1"/>
        <end position="67"/>
    </location>
</feature>
<dbReference type="PANTHER" id="PTHR37848">
    <property type="entry name" value="EXPRESSED PROTEIN"/>
    <property type="match status" value="1"/>
</dbReference>
<evidence type="ECO:0000256" key="2">
    <source>
        <dbReference type="SAM" id="Phobius"/>
    </source>
</evidence>
<evidence type="ECO:0000313" key="4">
    <source>
        <dbReference type="Proteomes" id="UP001152607"/>
    </source>
</evidence>
<organism evidence="3 4">
    <name type="scientific">Periconia digitata</name>
    <dbReference type="NCBI Taxonomy" id="1303443"/>
    <lineage>
        <taxon>Eukaryota</taxon>
        <taxon>Fungi</taxon>
        <taxon>Dikarya</taxon>
        <taxon>Ascomycota</taxon>
        <taxon>Pezizomycotina</taxon>
        <taxon>Dothideomycetes</taxon>
        <taxon>Pleosporomycetidae</taxon>
        <taxon>Pleosporales</taxon>
        <taxon>Massarineae</taxon>
        <taxon>Periconiaceae</taxon>
        <taxon>Periconia</taxon>
    </lineage>
</organism>
<sequence length="420" mass="47712">MGKPTNLDVPGGKAYRDDTEALSLHTTPDDYDYDDVPDTQGLLPPSYHESQGESSSASGFAPDSVAHDQHVLPTNGRINHNKDVTMKNGDPQVCEEVVVMDPQYDHDPAYLEKGIRDFAQSPPNPLIYIMGTHQETIRHRQNDKRERKTITDFRIAIPLRQYLLTPGDTSRMRLLVAQNGEKTHRGTVFKTRAPGAKQDIEVGTPAPTLKEWCHRYCASSRMLRIFRLQRPVTGLDTALLRDRIEGMIRATNYRGYISVTFPIEEKNIDIYTTNRVNELRNTTWVRWVFYLTFLWIFSWPALYFGTKRYAIVRAEWPFSTTDAAGNKQYTSMSEEQWWNKWQVAIRRLVLGQYEGEASYDVLAGVAARPEDPPIPGTMNTGLEGLDQAANMLNQGFRFARALQTGESLGRGLQGGWGYDT</sequence>
<reference evidence="3" key="1">
    <citation type="submission" date="2023-01" db="EMBL/GenBank/DDBJ databases">
        <authorList>
            <person name="Van Ghelder C."/>
            <person name="Rancurel C."/>
        </authorList>
    </citation>
    <scope>NUCLEOTIDE SEQUENCE</scope>
    <source>
        <strain evidence="3">CNCM I-4278</strain>
    </source>
</reference>
<proteinExistence type="predicted"/>
<gene>
    <name evidence="3" type="ORF">PDIGIT_LOCUS13374</name>
</gene>
<keyword evidence="4" id="KW-1185">Reference proteome</keyword>
<protein>
    <submittedName>
        <fullName evidence="3">Uncharacterized protein</fullName>
    </submittedName>
</protein>
<dbReference type="PANTHER" id="PTHR37848:SF1">
    <property type="entry name" value="SUN DOMAIN-CONTAINING PROTEIN"/>
    <property type="match status" value="1"/>
</dbReference>
<name>A0A9W4URP2_9PLEO</name>
<dbReference type="Proteomes" id="UP001152607">
    <property type="component" value="Unassembled WGS sequence"/>
</dbReference>
<keyword evidence="2" id="KW-0812">Transmembrane</keyword>